<dbReference type="GO" id="GO:0005737">
    <property type="term" value="C:cytoplasm"/>
    <property type="evidence" value="ECO:0007669"/>
    <property type="project" value="UniProtKB-SubCell"/>
</dbReference>
<feature type="non-terminal residue" evidence="9">
    <location>
        <position position="1"/>
    </location>
</feature>
<keyword evidence="4" id="KW-0808">Transferase</keyword>
<gene>
    <name evidence="9" type="ORF">S06H3_06883</name>
</gene>
<evidence type="ECO:0000256" key="5">
    <source>
        <dbReference type="ARBA" id="ARBA00022695"/>
    </source>
</evidence>
<evidence type="ECO:0000256" key="8">
    <source>
        <dbReference type="ARBA" id="ARBA00023125"/>
    </source>
</evidence>
<sequence>KRSGDGFVAHKDTLVSALSRSMAERVTLFDDEAQVGRKGLLQYLKALAGSNVIKIVPANGASDSQAKAVKVVCGSHTGFISANSWIRDKTPFTFCQIRVSPCNAIMPNVGSAELAEALSKVVPFAATGEERAILQCVKVCHEDGKLTLVASDGFTVSEVKLPLDGEGEALVDASDVKNLIPALRKANRVKLYIEEKPNGDNGDLLSKSVTIDTELVKYRLDTKDGTFPDYSKVIPKEAAFTAFASFDTKEAIKAIKSVLTLWYDDKLKPLYRPIIIGIEEGKVSFQAKEGRGKTDIVAETQGNLKVAVSGIYLIKTLKACGDIVNMRLVSATSPMIFANDSENFTGVVMPITMPTETAPEAEAQAEAEAVAEVEAKATLKVAKANLKQAIAKGEAQAITEAKQAVKV</sequence>
<dbReference type="GO" id="GO:0003677">
    <property type="term" value="F:DNA binding"/>
    <property type="evidence" value="ECO:0007669"/>
    <property type="project" value="UniProtKB-KW"/>
</dbReference>
<dbReference type="SUPFAM" id="SSF55979">
    <property type="entry name" value="DNA clamp"/>
    <property type="match status" value="2"/>
</dbReference>
<evidence type="ECO:0000256" key="6">
    <source>
        <dbReference type="ARBA" id="ARBA00022705"/>
    </source>
</evidence>
<evidence type="ECO:0000256" key="2">
    <source>
        <dbReference type="ARBA" id="ARBA00010752"/>
    </source>
</evidence>
<dbReference type="InterPro" id="IPR001001">
    <property type="entry name" value="DNA_polIII_beta"/>
</dbReference>
<comment type="subcellular location">
    <subcellularLocation>
        <location evidence="1">Cytoplasm</location>
    </subcellularLocation>
</comment>
<evidence type="ECO:0000313" key="9">
    <source>
        <dbReference type="EMBL" id="GAH95439.1"/>
    </source>
</evidence>
<dbReference type="EMBL" id="BARV01002727">
    <property type="protein sequence ID" value="GAH95439.1"/>
    <property type="molecule type" value="Genomic_DNA"/>
</dbReference>
<evidence type="ECO:0000256" key="1">
    <source>
        <dbReference type="ARBA" id="ARBA00004496"/>
    </source>
</evidence>
<dbReference type="CDD" id="cd00140">
    <property type="entry name" value="beta_clamp"/>
    <property type="match status" value="1"/>
</dbReference>
<keyword evidence="3" id="KW-0963">Cytoplasm</keyword>
<keyword evidence="6" id="KW-0235">DNA replication</keyword>
<keyword evidence="7" id="KW-0239">DNA-directed DNA polymerase</keyword>
<dbReference type="GO" id="GO:0003887">
    <property type="term" value="F:DNA-directed DNA polymerase activity"/>
    <property type="evidence" value="ECO:0007669"/>
    <property type="project" value="UniProtKB-KW"/>
</dbReference>
<dbReference type="Gene3D" id="3.10.150.10">
    <property type="entry name" value="DNA Polymerase III, subunit A, domain 2"/>
    <property type="match status" value="2"/>
</dbReference>
<evidence type="ECO:0000256" key="3">
    <source>
        <dbReference type="ARBA" id="ARBA00022490"/>
    </source>
</evidence>
<comment type="caution">
    <text evidence="9">The sequence shown here is derived from an EMBL/GenBank/DDBJ whole genome shotgun (WGS) entry which is preliminary data.</text>
</comment>
<keyword evidence="8" id="KW-0238">DNA-binding</keyword>
<accession>X1KZ29</accession>
<organism evidence="9">
    <name type="scientific">marine sediment metagenome</name>
    <dbReference type="NCBI Taxonomy" id="412755"/>
    <lineage>
        <taxon>unclassified sequences</taxon>
        <taxon>metagenomes</taxon>
        <taxon>ecological metagenomes</taxon>
    </lineage>
</organism>
<proteinExistence type="inferred from homology"/>
<evidence type="ECO:0000256" key="7">
    <source>
        <dbReference type="ARBA" id="ARBA00022932"/>
    </source>
</evidence>
<name>X1KZ29_9ZZZZ</name>
<reference evidence="9" key="1">
    <citation type="journal article" date="2014" name="Front. Microbiol.">
        <title>High frequency of phylogenetically diverse reductive dehalogenase-homologous genes in deep subseafloor sedimentary metagenomes.</title>
        <authorList>
            <person name="Kawai M."/>
            <person name="Futagami T."/>
            <person name="Toyoda A."/>
            <person name="Takaki Y."/>
            <person name="Nishi S."/>
            <person name="Hori S."/>
            <person name="Arai W."/>
            <person name="Tsubouchi T."/>
            <person name="Morono Y."/>
            <person name="Uchiyama I."/>
            <person name="Ito T."/>
            <person name="Fujiyama A."/>
            <person name="Inagaki F."/>
            <person name="Takami H."/>
        </authorList>
    </citation>
    <scope>NUCLEOTIDE SEQUENCE</scope>
    <source>
        <strain evidence="9">Expedition CK06-06</strain>
    </source>
</reference>
<evidence type="ECO:0000256" key="4">
    <source>
        <dbReference type="ARBA" id="ARBA00022679"/>
    </source>
</evidence>
<dbReference type="AlphaFoldDB" id="X1KZ29"/>
<dbReference type="PANTHER" id="PTHR30478">
    <property type="entry name" value="DNA POLYMERASE III SUBUNIT BETA"/>
    <property type="match status" value="1"/>
</dbReference>
<comment type="similarity">
    <text evidence="2">Belongs to the beta sliding clamp family.</text>
</comment>
<evidence type="ECO:0008006" key="10">
    <source>
        <dbReference type="Google" id="ProtNLM"/>
    </source>
</evidence>
<dbReference type="GO" id="GO:0009360">
    <property type="term" value="C:DNA polymerase III complex"/>
    <property type="evidence" value="ECO:0007669"/>
    <property type="project" value="InterPro"/>
</dbReference>
<protein>
    <recommendedName>
        <fullName evidence="10">DNA polymerase III beta sliding clamp central domain-containing protein</fullName>
    </recommendedName>
</protein>
<dbReference type="PANTHER" id="PTHR30478:SF0">
    <property type="entry name" value="BETA SLIDING CLAMP"/>
    <property type="match status" value="1"/>
</dbReference>
<dbReference type="InterPro" id="IPR046938">
    <property type="entry name" value="DNA_clamp_sf"/>
</dbReference>
<dbReference type="SMART" id="SM00480">
    <property type="entry name" value="POL3Bc"/>
    <property type="match status" value="1"/>
</dbReference>
<dbReference type="GO" id="GO:0006271">
    <property type="term" value="P:DNA strand elongation involved in DNA replication"/>
    <property type="evidence" value="ECO:0007669"/>
    <property type="project" value="TreeGrafter"/>
</dbReference>
<feature type="non-terminal residue" evidence="9">
    <location>
        <position position="407"/>
    </location>
</feature>
<keyword evidence="5" id="KW-0548">Nucleotidyltransferase</keyword>